<dbReference type="EC" id="3.4.13.5" evidence="2"/>
<dbReference type="PANTHER" id="PTHR43501:SF1">
    <property type="entry name" value="CYTOSOL NON-SPECIFIC DIPEPTIDASE"/>
    <property type="match status" value="1"/>
</dbReference>
<proteinExistence type="predicted"/>
<dbReference type="GO" id="GO:0005829">
    <property type="term" value="C:cytosol"/>
    <property type="evidence" value="ECO:0007669"/>
    <property type="project" value="TreeGrafter"/>
</dbReference>
<dbReference type="PANTHER" id="PTHR43501">
    <property type="entry name" value="CYTOSOL NON-SPECIFIC DIPEPTIDASE"/>
    <property type="match status" value="1"/>
</dbReference>
<reference evidence="2 3" key="1">
    <citation type="submission" date="2018-06" db="EMBL/GenBank/DDBJ databases">
        <authorList>
            <consortium name="Pathogen Informatics"/>
            <person name="Doyle S."/>
        </authorList>
    </citation>
    <scope>NUCLEOTIDE SEQUENCE [LARGE SCALE GENOMIC DNA]</scope>
    <source>
        <strain evidence="2 3">NCTC12221</strain>
    </source>
</reference>
<dbReference type="GO" id="GO:0006508">
    <property type="term" value="P:proteolysis"/>
    <property type="evidence" value="ECO:0007669"/>
    <property type="project" value="InterPro"/>
</dbReference>
<dbReference type="Gene3D" id="3.40.630.10">
    <property type="entry name" value="Zn peptidases"/>
    <property type="match status" value="2"/>
</dbReference>
<evidence type="ECO:0000256" key="1">
    <source>
        <dbReference type="ARBA" id="ARBA00022801"/>
    </source>
</evidence>
<evidence type="ECO:0000313" key="2">
    <source>
        <dbReference type="EMBL" id="STP13490.1"/>
    </source>
</evidence>
<dbReference type="AlphaFoldDB" id="A0A377JW85"/>
<dbReference type="EC" id="3.4.13.18" evidence="2"/>
<keyword evidence="1 2" id="KW-0378">Hydrolase</keyword>
<dbReference type="InterPro" id="IPR001160">
    <property type="entry name" value="Peptidase_M20C"/>
</dbReference>
<dbReference type="InterPro" id="IPR002933">
    <property type="entry name" value="Peptidase_M20"/>
</dbReference>
<dbReference type="EMBL" id="UGHZ01000003">
    <property type="protein sequence ID" value="STP13490.1"/>
    <property type="molecule type" value="Genomic_DNA"/>
</dbReference>
<dbReference type="PIRSF" id="PIRSF016599">
    <property type="entry name" value="Xaa-His_dipept"/>
    <property type="match status" value="1"/>
</dbReference>
<evidence type="ECO:0000313" key="3">
    <source>
        <dbReference type="Proteomes" id="UP000255335"/>
    </source>
</evidence>
<name>A0A377JW85_9HELI</name>
<dbReference type="Pfam" id="PF01546">
    <property type="entry name" value="Peptidase_M20"/>
    <property type="match status" value="1"/>
</dbReference>
<gene>
    <name evidence="2" type="primary">pepD</name>
    <name evidence="2" type="ORF">NCTC12221_01566</name>
</gene>
<dbReference type="GO" id="GO:0070573">
    <property type="term" value="F:metallodipeptidase activity"/>
    <property type="evidence" value="ECO:0007669"/>
    <property type="project" value="TreeGrafter"/>
</dbReference>
<keyword evidence="2" id="KW-0645">Protease</keyword>
<accession>A0A377JW85</accession>
<dbReference type="Proteomes" id="UP000255335">
    <property type="component" value="Unassembled WGS sequence"/>
</dbReference>
<protein>
    <submittedName>
        <fullName evidence="2">Aminoacyl-histidine dipeptidase</fullName>
        <ecNumber evidence="2">3.4.13.18</ecNumber>
        <ecNumber evidence="2">3.4.13.5</ecNumber>
    </submittedName>
</protein>
<dbReference type="RefSeq" id="WP_115026676.1">
    <property type="nucleotide sequence ID" value="NZ_UGHZ01000003.1"/>
</dbReference>
<organism evidence="2 3">
    <name type="scientific">Helicobacter cinaedi</name>
    <dbReference type="NCBI Taxonomy" id="213"/>
    <lineage>
        <taxon>Bacteria</taxon>
        <taxon>Pseudomonadati</taxon>
        <taxon>Campylobacterota</taxon>
        <taxon>Epsilonproteobacteria</taxon>
        <taxon>Campylobacterales</taxon>
        <taxon>Helicobacteraceae</taxon>
        <taxon>Helicobacter</taxon>
    </lineage>
</organism>
<sequence length="455" mass="50436">MSDFSTRALEMFYKLCEIPHCSYHTQDMHAFLCSSLKSQGYTLAVDSAFNIYAKKGKPRICLQGHYDMVCVGDSTKHRGVTPIQKDGFLYAKDSSLGADNGIALACMLALQESHIELLFTNDEEVGMIGANNLSLKIESPLLLNLDSEDIHEIVLGCAGGVDIECNIDLKSDLKPLDSLLPSYPYMYKITSSGFLGGHSGVEIHKNKENVLSEFGFFLSTIEAYIITLNGGEKRNSIPVGLEAIIACDKRLDSIFYTPNGASFDIKPLESLESSDYTNAYHKNAIAPLLCGIHSGVYAGDKQGVLSSLNLSLITQKQESLELILMARANTETLLERTIERLEIMLPYLNPHCSMKTSGYYAPWEKSIEPTHKALTLLSSLYAKHNITPHLTQIHAGLECGILKKQILAHSNVKNFEILSIGPTIHAPHSCNERLDLKDFEIFCDILQDFVTLYKE</sequence>
<dbReference type="SUPFAM" id="SSF53187">
    <property type="entry name" value="Zn-dependent exopeptidases"/>
    <property type="match status" value="1"/>
</dbReference>
<dbReference type="PRINTS" id="PR00934">
    <property type="entry name" value="XHISDIPTASE"/>
</dbReference>
<keyword evidence="2" id="KW-0224">Dipeptidase</keyword>